<protein>
    <submittedName>
        <fullName evidence="1">Uncharacterized protein</fullName>
    </submittedName>
</protein>
<dbReference type="AlphaFoldDB" id="A0A0A9B885"/>
<proteinExistence type="predicted"/>
<reference evidence="1" key="1">
    <citation type="submission" date="2014-09" db="EMBL/GenBank/DDBJ databases">
        <authorList>
            <person name="Magalhaes I.L.F."/>
            <person name="Oliveira U."/>
            <person name="Santos F.R."/>
            <person name="Vidigal T.H.D.A."/>
            <person name="Brescovit A.D."/>
            <person name="Santos A.J."/>
        </authorList>
    </citation>
    <scope>NUCLEOTIDE SEQUENCE</scope>
    <source>
        <tissue evidence="1">Shoot tissue taken approximately 20 cm above the soil surface</tissue>
    </source>
</reference>
<reference evidence="1" key="2">
    <citation type="journal article" date="2015" name="Data Brief">
        <title>Shoot transcriptome of the giant reed, Arundo donax.</title>
        <authorList>
            <person name="Barrero R.A."/>
            <person name="Guerrero F.D."/>
            <person name="Moolhuijzen P."/>
            <person name="Goolsby J.A."/>
            <person name="Tidwell J."/>
            <person name="Bellgard S.E."/>
            <person name="Bellgard M.I."/>
        </authorList>
    </citation>
    <scope>NUCLEOTIDE SEQUENCE</scope>
    <source>
        <tissue evidence="1">Shoot tissue taken approximately 20 cm above the soil surface</tissue>
    </source>
</reference>
<sequence length="45" mass="5210">MKIYCEKSRAFPCESTVGAMYIASCYSNVEYEYIVYLISRGNIKD</sequence>
<evidence type="ECO:0000313" key="1">
    <source>
        <dbReference type="EMBL" id="JAD57445.1"/>
    </source>
</evidence>
<organism evidence="1">
    <name type="scientific">Arundo donax</name>
    <name type="common">Giant reed</name>
    <name type="synonym">Donax arundinaceus</name>
    <dbReference type="NCBI Taxonomy" id="35708"/>
    <lineage>
        <taxon>Eukaryota</taxon>
        <taxon>Viridiplantae</taxon>
        <taxon>Streptophyta</taxon>
        <taxon>Embryophyta</taxon>
        <taxon>Tracheophyta</taxon>
        <taxon>Spermatophyta</taxon>
        <taxon>Magnoliopsida</taxon>
        <taxon>Liliopsida</taxon>
        <taxon>Poales</taxon>
        <taxon>Poaceae</taxon>
        <taxon>PACMAD clade</taxon>
        <taxon>Arundinoideae</taxon>
        <taxon>Arundineae</taxon>
        <taxon>Arundo</taxon>
    </lineage>
</organism>
<name>A0A0A9B885_ARUDO</name>
<dbReference type="EMBL" id="GBRH01240450">
    <property type="protein sequence ID" value="JAD57445.1"/>
    <property type="molecule type" value="Transcribed_RNA"/>
</dbReference>
<accession>A0A0A9B885</accession>